<dbReference type="KEGG" id="mya:MORIYA_2070"/>
<dbReference type="Proteomes" id="UP000250163">
    <property type="component" value="Chromosome MORIYA"/>
</dbReference>
<dbReference type="GO" id="GO:0006302">
    <property type="term" value="P:double-strand break repair"/>
    <property type="evidence" value="ECO:0007669"/>
    <property type="project" value="InterPro"/>
</dbReference>
<dbReference type="SUPFAM" id="SSF52540">
    <property type="entry name" value="P-loop containing nucleoside triphosphate hydrolases"/>
    <property type="match status" value="1"/>
</dbReference>
<dbReference type="InterPro" id="IPR027417">
    <property type="entry name" value="P-loop_NTPase"/>
</dbReference>
<proteinExistence type="predicted"/>
<sequence>MNIKLKKLIIKNFKVFPFVELEITTNNLALLDGPNGFGKTTFYDALELLFLGKVTRYIDLDSNVSNQRKHIGCFPLLYDGTKSGDSLSIEAEIELGHGVKYIKRCATKETLESTKRIADAKFHFYVKELESDKWEKISDDETYLSKLLGSNYKKNYGLFHYIEQEENTLMLKSKGESKQQKIDHLFDVEDYRKKIEKLTKIRTSIAKLKTPVKKSTLDTLFAEIDALKKESLPDSSNLIPHTRLIETKNFPWDRETVDFSTGTYAQWTSETGILTRLKYLKENSDNFLNNRYNENIKKRLALQPKVLIPLLRFGNRINNIAQYKIEVDLCEDAKQYVENSKAGLVKLVNNKQIFPQESIRDKFPEHLKFEEFESQIEELITLLKSSDQLSQHLSQLKSSRAQYLEDHDTYQKQLDSKASECPTCGHDWLSHEQLLAQFKMQAQALASILKASDSSLQIKVQDIETKYLSPIISICIDIINAEKSKIDYKTKICELDDKQINHLNRLKKTFDEYQIDLSSYYLPSFDLSIDIPTELLIDKVKTLYKPVIYDNLSTDLDDVFTEVFENNENKLLKLTIATIDLKIKYLQQQYAESKLQDIKDKEKIYEQEKNKFDNAVKINTHLGNLISLYTDNVNDYIESISKGIEILFHIYSGRLLQNFHNGLGIFIESDGKSISFKDTPTAEHDVIFTMSSGQLSSLVIAFTMALNHKYAKHSLLLIDDPVQTMDEINVAGFIDLLRHEFKDRQIFISTHEDHTSSYFRYKFGKADLETQRINFKDIQRSMNVT</sequence>
<organism evidence="2 3">
    <name type="scientific">Moritella yayanosii</name>
    <dbReference type="NCBI Taxonomy" id="69539"/>
    <lineage>
        <taxon>Bacteria</taxon>
        <taxon>Pseudomonadati</taxon>
        <taxon>Pseudomonadota</taxon>
        <taxon>Gammaproteobacteria</taxon>
        <taxon>Alteromonadales</taxon>
        <taxon>Moritellaceae</taxon>
        <taxon>Moritella</taxon>
    </lineage>
</organism>
<dbReference type="Pfam" id="PF13476">
    <property type="entry name" value="AAA_23"/>
    <property type="match status" value="1"/>
</dbReference>
<dbReference type="EMBL" id="LS483250">
    <property type="protein sequence ID" value="SQD78548.1"/>
    <property type="molecule type" value="Genomic_DNA"/>
</dbReference>
<evidence type="ECO:0000313" key="2">
    <source>
        <dbReference type="EMBL" id="SQD78548.1"/>
    </source>
</evidence>
<accession>A0A330LRS8</accession>
<dbReference type="Gene3D" id="3.40.50.300">
    <property type="entry name" value="P-loop containing nucleotide triphosphate hydrolases"/>
    <property type="match status" value="2"/>
</dbReference>
<reference evidence="3" key="1">
    <citation type="submission" date="2018-05" db="EMBL/GenBank/DDBJ databases">
        <authorList>
            <person name="Cea G.-C."/>
            <person name="William W."/>
        </authorList>
    </citation>
    <scope>NUCLEOTIDE SEQUENCE [LARGE SCALE GENOMIC DNA]</scope>
    <source>
        <strain evidence="3">DB21MT 5</strain>
    </source>
</reference>
<dbReference type="GO" id="GO:0000731">
    <property type="term" value="P:DNA synthesis involved in DNA repair"/>
    <property type="evidence" value="ECO:0007669"/>
    <property type="project" value="TreeGrafter"/>
</dbReference>
<dbReference type="OrthoDB" id="7029750at2"/>
<dbReference type="AlphaFoldDB" id="A0A330LRS8"/>
<dbReference type="CDD" id="cd00267">
    <property type="entry name" value="ABC_ATPase"/>
    <property type="match status" value="1"/>
</dbReference>
<evidence type="ECO:0000313" key="3">
    <source>
        <dbReference type="Proteomes" id="UP000250163"/>
    </source>
</evidence>
<protein>
    <recommendedName>
        <fullName evidence="1">Rad50/SbcC-type AAA domain-containing protein</fullName>
    </recommendedName>
</protein>
<keyword evidence="3" id="KW-1185">Reference proteome</keyword>
<feature type="domain" description="Rad50/SbcC-type AAA" evidence="1">
    <location>
        <begin position="7"/>
        <end position="230"/>
    </location>
</feature>
<name>A0A330LRS8_9GAMM</name>
<gene>
    <name evidence="2" type="ORF">MORIYA_2070</name>
</gene>
<dbReference type="InterPro" id="IPR038729">
    <property type="entry name" value="Rad50/SbcC_AAA"/>
</dbReference>
<dbReference type="PANTHER" id="PTHR32182:SF0">
    <property type="entry name" value="DNA REPLICATION AND REPAIR PROTEIN RECF"/>
    <property type="match status" value="1"/>
</dbReference>
<evidence type="ECO:0000259" key="1">
    <source>
        <dbReference type="Pfam" id="PF13476"/>
    </source>
</evidence>
<dbReference type="PANTHER" id="PTHR32182">
    <property type="entry name" value="DNA REPLICATION AND REPAIR PROTEIN RECF"/>
    <property type="match status" value="1"/>
</dbReference>
<dbReference type="GO" id="GO:0016887">
    <property type="term" value="F:ATP hydrolysis activity"/>
    <property type="evidence" value="ECO:0007669"/>
    <property type="project" value="InterPro"/>
</dbReference>
<dbReference type="RefSeq" id="WP_112714712.1">
    <property type="nucleotide sequence ID" value="NZ_LS483250.1"/>
</dbReference>